<proteinExistence type="predicted"/>
<dbReference type="Pfam" id="PF06985">
    <property type="entry name" value="HET"/>
    <property type="match status" value="1"/>
</dbReference>
<name>A0A395STZ5_FUSSP</name>
<feature type="domain" description="Heterokaryon incompatibility" evidence="1">
    <location>
        <begin position="81"/>
        <end position="167"/>
    </location>
</feature>
<protein>
    <recommendedName>
        <fullName evidence="1">Heterokaryon incompatibility domain-containing protein</fullName>
    </recommendedName>
</protein>
<evidence type="ECO:0000313" key="3">
    <source>
        <dbReference type="Proteomes" id="UP000266152"/>
    </source>
</evidence>
<dbReference type="Proteomes" id="UP000266152">
    <property type="component" value="Unassembled WGS sequence"/>
</dbReference>
<comment type="caution">
    <text evidence="2">The sequence shown here is derived from an EMBL/GenBank/DDBJ whole genome shotgun (WGS) entry which is preliminary data.</text>
</comment>
<accession>A0A395STZ5</accession>
<evidence type="ECO:0000313" key="2">
    <source>
        <dbReference type="EMBL" id="RGP75984.1"/>
    </source>
</evidence>
<sequence length="620" mass="70082">MDGREGQRLLATLWHESAQADSKCLLCQQPFTSGALVRTFRIEPPGPHDSEASSVVSTSRGDIILFDRHMDCIRSHHTPFWAVSHVWDHVISKVQQQQQQGEPDAPEAARRALEFSTKVCDAIKGAGYATVELWLDYLSVPQWSDTLRDNILQVMHTLYNTAYTTILHFPDISPAVVDCLYQNSRSQERVNAVVTICNSPYFKRVWTAMELIRSGRVRMMVDNYTYLDDLDDPGFLSRLHVVWEDEVQHYPVVQQLRAKMKIGKNQVPWSLGALGLAKHLKKFNFAFGTVLLCKRGCRDRMDFLHALAGISRAQSTSLASHNFNAEYSKIAWNCLKARDFSPLLITPFMGDIETRGPSHWSEFAYDDVFTWSLQEETDPPDIGYQIHFNDTEWLVSMEVQEIGTVSVIRKAFVREQPFLLRTFSCGAKIALEFDGPDINDFLSALERTYGAVATTLLQNLATKNEIQHLQEVLTRLYNSPDLLRWLIEGADNIEWLADILQLSTVQPGSSQSVLAANNASFGTIHCSPYTYLVGITCSGCRRTFTHKVGSFVLPSELQHATAYRIPGLKYRLTHANGVAMLVKHGKIIGRMVWATPACACEIKEVVTLGLPEFYLPTRFR</sequence>
<dbReference type="InterPro" id="IPR010730">
    <property type="entry name" value="HET"/>
</dbReference>
<keyword evidence="3" id="KW-1185">Reference proteome</keyword>
<organism evidence="2 3">
    <name type="scientific">Fusarium sporotrichioides</name>
    <dbReference type="NCBI Taxonomy" id="5514"/>
    <lineage>
        <taxon>Eukaryota</taxon>
        <taxon>Fungi</taxon>
        <taxon>Dikarya</taxon>
        <taxon>Ascomycota</taxon>
        <taxon>Pezizomycotina</taxon>
        <taxon>Sordariomycetes</taxon>
        <taxon>Hypocreomycetidae</taxon>
        <taxon>Hypocreales</taxon>
        <taxon>Nectriaceae</taxon>
        <taxon>Fusarium</taxon>
    </lineage>
</organism>
<evidence type="ECO:0000259" key="1">
    <source>
        <dbReference type="Pfam" id="PF06985"/>
    </source>
</evidence>
<dbReference type="EMBL" id="PXOF01000011">
    <property type="protein sequence ID" value="RGP75984.1"/>
    <property type="molecule type" value="Genomic_DNA"/>
</dbReference>
<gene>
    <name evidence="2" type="ORF">FSPOR_431</name>
</gene>
<reference evidence="2 3" key="1">
    <citation type="journal article" date="2018" name="PLoS Pathog.">
        <title>Evolution of structural diversity of trichothecenes, a family of toxins produced by plant pathogenic and entomopathogenic fungi.</title>
        <authorList>
            <person name="Proctor R.H."/>
            <person name="McCormick S.P."/>
            <person name="Kim H.S."/>
            <person name="Cardoza R.E."/>
            <person name="Stanley A.M."/>
            <person name="Lindo L."/>
            <person name="Kelly A."/>
            <person name="Brown D.W."/>
            <person name="Lee T."/>
            <person name="Vaughan M.M."/>
            <person name="Alexander N.J."/>
            <person name="Busman M."/>
            <person name="Gutierrez S."/>
        </authorList>
    </citation>
    <scope>NUCLEOTIDE SEQUENCE [LARGE SCALE GENOMIC DNA]</scope>
    <source>
        <strain evidence="2 3">NRRL 3299</strain>
    </source>
</reference>
<dbReference type="AlphaFoldDB" id="A0A395STZ5"/>